<evidence type="ECO:0000256" key="9">
    <source>
        <dbReference type="ARBA" id="ARBA00038276"/>
    </source>
</evidence>
<gene>
    <name evidence="11" type="ORF">GCM10011273_14670</name>
</gene>
<keyword evidence="2" id="KW-1277">Toxin-antitoxin system</keyword>
<reference evidence="11" key="2">
    <citation type="submission" date="2020-09" db="EMBL/GenBank/DDBJ databases">
        <authorList>
            <person name="Sun Q."/>
            <person name="Kim S."/>
        </authorList>
    </citation>
    <scope>NUCLEOTIDE SEQUENCE</scope>
    <source>
        <strain evidence="11">KCTC 32296</strain>
    </source>
</reference>
<evidence type="ECO:0000256" key="1">
    <source>
        <dbReference type="ARBA" id="ARBA00001946"/>
    </source>
</evidence>
<evidence type="ECO:0000259" key="10">
    <source>
        <dbReference type="Pfam" id="PF01909"/>
    </source>
</evidence>
<evidence type="ECO:0000256" key="3">
    <source>
        <dbReference type="ARBA" id="ARBA00022679"/>
    </source>
</evidence>
<evidence type="ECO:0000256" key="4">
    <source>
        <dbReference type="ARBA" id="ARBA00022695"/>
    </source>
</evidence>
<dbReference type="GO" id="GO:0016779">
    <property type="term" value="F:nucleotidyltransferase activity"/>
    <property type="evidence" value="ECO:0007669"/>
    <property type="project" value="UniProtKB-KW"/>
</dbReference>
<dbReference type="InterPro" id="IPR052038">
    <property type="entry name" value="Type-VII_TA_antitoxin"/>
</dbReference>
<dbReference type="PANTHER" id="PTHR33571:SF14">
    <property type="entry name" value="PROTEIN ADENYLYLTRANSFERASE MJ0435-RELATED"/>
    <property type="match status" value="1"/>
</dbReference>
<evidence type="ECO:0000256" key="6">
    <source>
        <dbReference type="ARBA" id="ARBA00022741"/>
    </source>
</evidence>
<dbReference type="InterPro" id="IPR043519">
    <property type="entry name" value="NT_sf"/>
</dbReference>
<dbReference type="EMBL" id="BMZB01000001">
    <property type="protein sequence ID" value="GGZ29676.1"/>
    <property type="molecule type" value="Genomic_DNA"/>
</dbReference>
<keyword evidence="4" id="KW-0548">Nucleotidyltransferase</keyword>
<dbReference type="Pfam" id="PF01909">
    <property type="entry name" value="NTP_transf_2"/>
    <property type="match status" value="1"/>
</dbReference>
<proteinExistence type="inferred from homology"/>
<evidence type="ECO:0000256" key="8">
    <source>
        <dbReference type="ARBA" id="ARBA00022842"/>
    </source>
</evidence>
<keyword evidence="3" id="KW-0808">Transferase</keyword>
<dbReference type="PANTHER" id="PTHR33571">
    <property type="entry name" value="SSL8005 PROTEIN"/>
    <property type="match status" value="1"/>
</dbReference>
<keyword evidence="6" id="KW-0547">Nucleotide-binding</keyword>
<feature type="domain" description="Polymerase nucleotidyl transferase" evidence="10">
    <location>
        <begin position="22"/>
        <end position="96"/>
    </location>
</feature>
<keyword evidence="5" id="KW-0479">Metal-binding</keyword>
<accession>A0A918Q0N6</accession>
<dbReference type="SUPFAM" id="SSF81301">
    <property type="entry name" value="Nucleotidyltransferase"/>
    <property type="match status" value="1"/>
</dbReference>
<evidence type="ECO:0000256" key="2">
    <source>
        <dbReference type="ARBA" id="ARBA00022649"/>
    </source>
</evidence>
<evidence type="ECO:0000256" key="7">
    <source>
        <dbReference type="ARBA" id="ARBA00022840"/>
    </source>
</evidence>
<dbReference type="Gene3D" id="3.30.460.10">
    <property type="entry name" value="Beta Polymerase, domain 2"/>
    <property type="match status" value="1"/>
</dbReference>
<reference evidence="11" key="1">
    <citation type="journal article" date="2014" name="Int. J. Syst. Evol. Microbiol.">
        <title>Complete genome sequence of Corynebacterium casei LMG S-19264T (=DSM 44701T), isolated from a smear-ripened cheese.</title>
        <authorList>
            <consortium name="US DOE Joint Genome Institute (JGI-PGF)"/>
            <person name="Walter F."/>
            <person name="Albersmeier A."/>
            <person name="Kalinowski J."/>
            <person name="Ruckert C."/>
        </authorList>
    </citation>
    <scope>NUCLEOTIDE SEQUENCE</scope>
    <source>
        <strain evidence="11">KCTC 32296</strain>
    </source>
</reference>
<evidence type="ECO:0000313" key="12">
    <source>
        <dbReference type="Proteomes" id="UP000662572"/>
    </source>
</evidence>
<evidence type="ECO:0000256" key="5">
    <source>
        <dbReference type="ARBA" id="ARBA00022723"/>
    </source>
</evidence>
<dbReference type="Proteomes" id="UP000662572">
    <property type="component" value="Unassembled WGS sequence"/>
</dbReference>
<protein>
    <submittedName>
        <fullName evidence="11">Nucleotidyltransferase</fullName>
    </submittedName>
</protein>
<name>A0A918Q0N6_9CAUL</name>
<comment type="similarity">
    <text evidence="9">Belongs to the MntA antitoxin family.</text>
</comment>
<organism evidence="11 12">
    <name type="scientific">Asticcacaulis endophyticus</name>
    <dbReference type="NCBI Taxonomy" id="1395890"/>
    <lineage>
        <taxon>Bacteria</taxon>
        <taxon>Pseudomonadati</taxon>
        <taxon>Pseudomonadota</taxon>
        <taxon>Alphaproteobacteria</taxon>
        <taxon>Caulobacterales</taxon>
        <taxon>Caulobacteraceae</taxon>
        <taxon>Asticcacaulis</taxon>
    </lineage>
</organism>
<evidence type="ECO:0000313" key="11">
    <source>
        <dbReference type="EMBL" id="GGZ29676.1"/>
    </source>
</evidence>
<keyword evidence="7" id="KW-0067">ATP-binding</keyword>
<comment type="caution">
    <text evidence="11">The sequence shown here is derived from an EMBL/GenBank/DDBJ whole genome shotgun (WGS) entry which is preliminary data.</text>
</comment>
<dbReference type="GO" id="GO:0005524">
    <property type="term" value="F:ATP binding"/>
    <property type="evidence" value="ECO:0007669"/>
    <property type="project" value="UniProtKB-KW"/>
</dbReference>
<dbReference type="GO" id="GO:0046872">
    <property type="term" value="F:metal ion binding"/>
    <property type="evidence" value="ECO:0007669"/>
    <property type="project" value="UniProtKB-KW"/>
</dbReference>
<dbReference type="CDD" id="cd05403">
    <property type="entry name" value="NT_KNTase_like"/>
    <property type="match status" value="1"/>
</dbReference>
<dbReference type="RefSeq" id="WP_189485717.1">
    <property type="nucleotide sequence ID" value="NZ_BMZB01000001.1"/>
</dbReference>
<comment type="cofactor">
    <cofactor evidence="1">
        <name>Mg(2+)</name>
        <dbReference type="ChEBI" id="CHEBI:18420"/>
    </cofactor>
</comment>
<keyword evidence="12" id="KW-1185">Reference proteome</keyword>
<keyword evidence="8" id="KW-0460">Magnesium</keyword>
<sequence length="98" mass="11029">MKPSISVLQDLKALAPDLMRLGVLHLYLFGSQSRGDGRTDSDIDLFFDYNDPKFSLIELLNIKAYIEARMGKTADIMTRASLHPRLKASIEQSAIKVF</sequence>
<dbReference type="AlphaFoldDB" id="A0A918Q0N6"/>
<dbReference type="InterPro" id="IPR002934">
    <property type="entry name" value="Polymerase_NTP_transf_dom"/>
</dbReference>